<keyword evidence="21" id="KW-0732">Signal</keyword>
<dbReference type="InterPro" id="IPR050346">
    <property type="entry name" value="FMO-like"/>
</dbReference>
<evidence type="ECO:0000256" key="5">
    <source>
        <dbReference type="ARBA" id="ARBA00022692"/>
    </source>
</evidence>
<dbReference type="GO" id="GO:0050660">
    <property type="term" value="F:flavin adenine dinucleotide binding"/>
    <property type="evidence" value="ECO:0007669"/>
    <property type="project" value="InterPro"/>
</dbReference>
<dbReference type="FunFam" id="3.50.50.60:FF:000159">
    <property type="entry name" value="Dimethylaniline monooxygenase [N-oxide-forming]"/>
    <property type="match status" value="1"/>
</dbReference>
<keyword evidence="7 18" id="KW-0274">FAD</keyword>
<evidence type="ECO:0000256" key="8">
    <source>
        <dbReference type="ARBA" id="ARBA00022857"/>
    </source>
</evidence>
<dbReference type="EC" id="1.-.-.-" evidence="19"/>
<comment type="catalytic activity">
    <reaction evidence="14">
        <text>hypotaurine + NADH + O2 + H(+) = taurine + NAD(+) + H2O</text>
        <dbReference type="Rhea" id="RHEA:74111"/>
        <dbReference type="ChEBI" id="CHEBI:15377"/>
        <dbReference type="ChEBI" id="CHEBI:15378"/>
        <dbReference type="ChEBI" id="CHEBI:15379"/>
        <dbReference type="ChEBI" id="CHEBI:57540"/>
        <dbReference type="ChEBI" id="CHEBI:57853"/>
        <dbReference type="ChEBI" id="CHEBI:57945"/>
        <dbReference type="ChEBI" id="CHEBI:507393"/>
        <dbReference type="EC" id="1.14.13.8"/>
    </reaction>
    <physiologicalReaction direction="left-to-right" evidence="14">
        <dbReference type="Rhea" id="RHEA:74112"/>
    </physiologicalReaction>
</comment>
<dbReference type="InterPro" id="IPR036188">
    <property type="entry name" value="FAD/NAD-bd_sf"/>
</dbReference>
<keyword evidence="10 18" id="KW-0560">Oxidoreductase</keyword>
<organism evidence="22 23">
    <name type="scientific">Plakobranchus ocellatus</name>
    <dbReference type="NCBI Taxonomy" id="259542"/>
    <lineage>
        <taxon>Eukaryota</taxon>
        <taxon>Metazoa</taxon>
        <taxon>Spiralia</taxon>
        <taxon>Lophotrochozoa</taxon>
        <taxon>Mollusca</taxon>
        <taxon>Gastropoda</taxon>
        <taxon>Heterobranchia</taxon>
        <taxon>Euthyneura</taxon>
        <taxon>Panpulmonata</taxon>
        <taxon>Sacoglossa</taxon>
        <taxon>Placobranchoidea</taxon>
        <taxon>Plakobranchidae</taxon>
        <taxon>Plakobranchus</taxon>
    </lineage>
</organism>
<dbReference type="Gene3D" id="3.50.50.60">
    <property type="entry name" value="FAD/NAD(P)-binding domain"/>
    <property type="match status" value="1"/>
</dbReference>
<evidence type="ECO:0000256" key="10">
    <source>
        <dbReference type="ARBA" id="ARBA00023002"/>
    </source>
</evidence>
<evidence type="ECO:0000256" key="6">
    <source>
        <dbReference type="ARBA" id="ARBA00022824"/>
    </source>
</evidence>
<dbReference type="Proteomes" id="UP000735302">
    <property type="component" value="Unassembled WGS sequence"/>
</dbReference>
<comment type="similarity">
    <text evidence="3 18 19">Belongs to the FMO family.</text>
</comment>
<evidence type="ECO:0000256" key="19">
    <source>
        <dbReference type="RuleBase" id="RU361177"/>
    </source>
</evidence>
<gene>
    <name evidence="22" type="ORF">PoB_004467300</name>
</gene>
<evidence type="ECO:0000256" key="9">
    <source>
        <dbReference type="ARBA" id="ARBA00022989"/>
    </source>
</evidence>
<comment type="caution">
    <text evidence="22">The sequence shown here is derived from an EMBL/GenBank/DDBJ whole genome shotgun (WGS) entry which is preliminary data.</text>
</comment>
<dbReference type="PANTHER" id="PTHR23023">
    <property type="entry name" value="DIMETHYLANILINE MONOOXYGENASE"/>
    <property type="match status" value="1"/>
</dbReference>
<evidence type="ECO:0000256" key="15">
    <source>
        <dbReference type="ARBA" id="ARBA00048041"/>
    </source>
</evidence>
<accession>A0AAV4BG89</accession>
<evidence type="ECO:0000256" key="17">
    <source>
        <dbReference type="ARBA" id="ARBA00049443"/>
    </source>
</evidence>
<dbReference type="GO" id="GO:0050661">
    <property type="term" value="F:NADP binding"/>
    <property type="evidence" value="ECO:0007669"/>
    <property type="project" value="InterPro"/>
</dbReference>
<dbReference type="GO" id="GO:0005789">
    <property type="term" value="C:endoplasmic reticulum membrane"/>
    <property type="evidence" value="ECO:0007669"/>
    <property type="project" value="UniProtKB-SubCell"/>
</dbReference>
<keyword evidence="8 18" id="KW-0521">NADP</keyword>
<reference evidence="22 23" key="1">
    <citation type="journal article" date="2021" name="Elife">
        <title>Chloroplast acquisition without the gene transfer in kleptoplastic sea slugs, Plakobranchus ocellatus.</title>
        <authorList>
            <person name="Maeda T."/>
            <person name="Takahashi S."/>
            <person name="Yoshida T."/>
            <person name="Shimamura S."/>
            <person name="Takaki Y."/>
            <person name="Nagai Y."/>
            <person name="Toyoda A."/>
            <person name="Suzuki Y."/>
            <person name="Arimoto A."/>
            <person name="Ishii H."/>
            <person name="Satoh N."/>
            <person name="Nishiyama T."/>
            <person name="Hasebe M."/>
            <person name="Maruyama T."/>
            <person name="Minagawa J."/>
            <person name="Obokata J."/>
            <person name="Shigenobu S."/>
        </authorList>
    </citation>
    <scope>NUCLEOTIDE SEQUENCE [LARGE SCALE GENOMIC DNA]</scope>
</reference>
<dbReference type="SUPFAM" id="SSF51905">
    <property type="entry name" value="FAD/NAD(P)-binding domain"/>
    <property type="match status" value="2"/>
</dbReference>
<evidence type="ECO:0000256" key="13">
    <source>
        <dbReference type="ARBA" id="ARBA00045957"/>
    </source>
</evidence>
<evidence type="ECO:0000256" key="4">
    <source>
        <dbReference type="ARBA" id="ARBA00022630"/>
    </source>
</evidence>
<keyword evidence="4 18" id="KW-0285">Flavoprotein</keyword>
<evidence type="ECO:0000313" key="22">
    <source>
        <dbReference type="EMBL" id="GFO18168.1"/>
    </source>
</evidence>
<keyword evidence="12 18" id="KW-0472">Membrane</keyword>
<evidence type="ECO:0000256" key="21">
    <source>
        <dbReference type="SAM" id="SignalP"/>
    </source>
</evidence>
<evidence type="ECO:0000256" key="18">
    <source>
        <dbReference type="PIRNR" id="PIRNR000332"/>
    </source>
</evidence>
<keyword evidence="11 18" id="KW-0503">Monooxygenase</keyword>
<evidence type="ECO:0000256" key="2">
    <source>
        <dbReference type="ARBA" id="ARBA00004389"/>
    </source>
</evidence>
<dbReference type="GO" id="GO:0004499">
    <property type="term" value="F:N,N-dimethylaniline monooxygenase activity"/>
    <property type="evidence" value="ECO:0007669"/>
    <property type="project" value="UniProtKB-UniRule"/>
</dbReference>
<proteinExistence type="inferred from homology"/>
<feature type="chain" id="PRO_5043875974" description="Flavin-containing monooxygenase" evidence="21">
    <location>
        <begin position="21"/>
        <end position="553"/>
    </location>
</feature>
<evidence type="ECO:0000256" key="3">
    <source>
        <dbReference type="ARBA" id="ARBA00009183"/>
    </source>
</evidence>
<comment type="catalytic activity">
    <reaction evidence="16">
        <text>trimethylamine + NADPH + O2 = trimethylamine N-oxide + NADP(+) + H2O</text>
        <dbReference type="Rhea" id="RHEA:31979"/>
        <dbReference type="ChEBI" id="CHEBI:15377"/>
        <dbReference type="ChEBI" id="CHEBI:15379"/>
        <dbReference type="ChEBI" id="CHEBI:15724"/>
        <dbReference type="ChEBI" id="CHEBI:57783"/>
        <dbReference type="ChEBI" id="CHEBI:58349"/>
        <dbReference type="ChEBI" id="CHEBI:58389"/>
        <dbReference type="EC" id="1.14.13.148"/>
    </reaction>
    <physiologicalReaction direction="left-to-right" evidence="16">
        <dbReference type="Rhea" id="RHEA:31980"/>
    </physiologicalReaction>
</comment>
<keyword evidence="23" id="KW-1185">Reference proteome</keyword>
<comment type="catalytic activity">
    <reaction evidence="17">
        <text>N,N-dimethylaniline + NADPH + O2 + H(+) = N,N-dimethylaniline N-oxide + NADP(+) + H2O</text>
        <dbReference type="Rhea" id="RHEA:24468"/>
        <dbReference type="ChEBI" id="CHEBI:15377"/>
        <dbReference type="ChEBI" id="CHEBI:15378"/>
        <dbReference type="ChEBI" id="CHEBI:15379"/>
        <dbReference type="ChEBI" id="CHEBI:16269"/>
        <dbReference type="ChEBI" id="CHEBI:17735"/>
        <dbReference type="ChEBI" id="CHEBI:57783"/>
        <dbReference type="ChEBI" id="CHEBI:58349"/>
        <dbReference type="EC" id="1.14.13.8"/>
    </reaction>
    <physiologicalReaction direction="left-to-right" evidence="17">
        <dbReference type="Rhea" id="RHEA:24469"/>
    </physiologicalReaction>
</comment>
<dbReference type="PIRSF" id="PIRSF000332">
    <property type="entry name" value="FMO"/>
    <property type="match status" value="1"/>
</dbReference>
<evidence type="ECO:0000256" key="11">
    <source>
        <dbReference type="ARBA" id="ARBA00023033"/>
    </source>
</evidence>
<feature type="transmembrane region" description="Helical" evidence="20">
    <location>
        <begin position="531"/>
        <end position="550"/>
    </location>
</feature>
<comment type="function">
    <text evidence="13">Broad spectrum monooxygenase that catalyzes the oxygenation of a wide variety of nitrogen- and sulfur-containing compounds including xenobiotics. Catalyzes the S-oxygenation of hypotaurine to produce taurine, an organic osmolyte involved in cell volume regulation as well as a variety of cytoprotective and developmental processes. In vitro, catalyzes the N-oxygenation of trimethylamine (TMA) to produce trimethylamine N-oxide (TMAO) and could therefore participate to the detoxification of this compound that is generated by the action of gut microbiota from dietary precursors such as choline, choline containing compounds, betaine or L-carnitine.</text>
</comment>
<protein>
    <recommendedName>
        <fullName evidence="19">Flavin-containing monooxygenase</fullName>
        <ecNumber evidence="19">1.-.-.-</ecNumber>
    </recommendedName>
</protein>
<dbReference type="PRINTS" id="PR00370">
    <property type="entry name" value="FMOXYGENASE"/>
</dbReference>
<evidence type="ECO:0000256" key="16">
    <source>
        <dbReference type="ARBA" id="ARBA00048088"/>
    </source>
</evidence>
<dbReference type="Pfam" id="PF00743">
    <property type="entry name" value="FMO-like"/>
    <property type="match status" value="1"/>
</dbReference>
<name>A0AAV4BG89_9GAST</name>
<evidence type="ECO:0000256" key="12">
    <source>
        <dbReference type="ARBA" id="ARBA00023136"/>
    </source>
</evidence>
<comment type="subcellular location">
    <subcellularLocation>
        <location evidence="2">Endoplasmic reticulum membrane</location>
        <topology evidence="2">Single-pass membrane protein</topology>
    </subcellularLocation>
</comment>
<dbReference type="AlphaFoldDB" id="A0AAV4BG89"/>
<comment type="catalytic activity">
    <reaction evidence="15">
        <text>hypotaurine + NADPH + O2 + H(+) = taurine + NADP(+) + H2O</text>
        <dbReference type="Rhea" id="RHEA:69819"/>
        <dbReference type="ChEBI" id="CHEBI:15377"/>
        <dbReference type="ChEBI" id="CHEBI:15378"/>
        <dbReference type="ChEBI" id="CHEBI:15379"/>
        <dbReference type="ChEBI" id="CHEBI:57783"/>
        <dbReference type="ChEBI" id="CHEBI:57853"/>
        <dbReference type="ChEBI" id="CHEBI:58349"/>
        <dbReference type="ChEBI" id="CHEBI:507393"/>
        <dbReference type="EC" id="1.14.13.8"/>
    </reaction>
    <physiologicalReaction direction="left-to-right" evidence="15">
        <dbReference type="Rhea" id="RHEA:69820"/>
    </physiologicalReaction>
</comment>
<evidence type="ECO:0000313" key="23">
    <source>
        <dbReference type="Proteomes" id="UP000735302"/>
    </source>
</evidence>
<keyword evidence="5 20" id="KW-0812">Transmembrane</keyword>
<sequence>MAPKCRRVAVLGAGVAGLAAIKTCLEEGMEVVAFESRPCVGGLWSGQKDEWSSTGPSMYRSLLSNTSKSMTSFSDFPCPASYPPFLPHNVFRDYLCLYAKHFQLGKYIQLNTRVLKVMRSEDHASSGKWRLTLSTRLQPEGGEGDSSGRDKVWEEEFDGVIVASGFYSKAKSPDYPGLHTAFPGSVSHSCHYVEGSPYQDKTVLVVGQANSAFDIAVDLSNWAKQVYLSVGDGVCVQSRVDASSGLPFDLSLIRALYYWLSSVQIFRLIGWLANRRCNHRTLGLEYTGNLSWPIVVNDEIQQRILAGKVKILRHLSEFTDSGVITADGRLIEGIDHVIFATGYDRDFSVLDESLNLNGEKLELYKQVFPVHEKHHTLALLGCVRVAGPMPPAIELMARMAAYTLSGRHKLPAADVMKADSDRYNKIALKADGKYRYAFVNLMIYEEIASEIGVAPSFWRLLFSGKPKLAFKIFFGPALPYIYRLVGPGAWQGAEAAMDKAIEENLLPLQNRTLVQKPQEGKSCQAFNMLRFFIMLSFIGFAAFWLCGLFLTHV</sequence>
<evidence type="ECO:0000256" key="20">
    <source>
        <dbReference type="SAM" id="Phobius"/>
    </source>
</evidence>
<dbReference type="EMBL" id="BLXT01004931">
    <property type="protein sequence ID" value="GFO18168.1"/>
    <property type="molecule type" value="Genomic_DNA"/>
</dbReference>
<dbReference type="InterPro" id="IPR020946">
    <property type="entry name" value="Flavin_mOase-like"/>
</dbReference>
<feature type="signal peptide" evidence="21">
    <location>
        <begin position="1"/>
        <end position="20"/>
    </location>
</feature>
<evidence type="ECO:0000256" key="7">
    <source>
        <dbReference type="ARBA" id="ARBA00022827"/>
    </source>
</evidence>
<keyword evidence="6 18" id="KW-0256">Endoplasmic reticulum</keyword>
<dbReference type="GO" id="GO:0034899">
    <property type="term" value="F:trimethylamine monooxygenase activity"/>
    <property type="evidence" value="ECO:0007669"/>
    <property type="project" value="UniProtKB-EC"/>
</dbReference>
<keyword evidence="9 20" id="KW-1133">Transmembrane helix</keyword>
<dbReference type="InterPro" id="IPR000960">
    <property type="entry name" value="Flavin_mOase"/>
</dbReference>
<evidence type="ECO:0000256" key="1">
    <source>
        <dbReference type="ARBA" id="ARBA00001974"/>
    </source>
</evidence>
<evidence type="ECO:0000256" key="14">
    <source>
        <dbReference type="ARBA" id="ARBA00047338"/>
    </source>
</evidence>
<comment type="cofactor">
    <cofactor evidence="1 18 19">
        <name>FAD</name>
        <dbReference type="ChEBI" id="CHEBI:57692"/>
    </cofactor>
</comment>